<evidence type="ECO:0000256" key="9">
    <source>
        <dbReference type="SAM" id="MobiDB-lite"/>
    </source>
</evidence>
<evidence type="ECO:0000313" key="11">
    <source>
        <dbReference type="EMBL" id="CAG6639388.1"/>
    </source>
</evidence>
<dbReference type="SUPFAM" id="SSF53098">
    <property type="entry name" value="Ribonuclease H-like"/>
    <property type="match status" value="1"/>
</dbReference>
<dbReference type="GO" id="GO:0008270">
    <property type="term" value="F:zinc ion binding"/>
    <property type="evidence" value="ECO:0007669"/>
    <property type="project" value="UniProtKB-KW"/>
</dbReference>
<dbReference type="GO" id="GO:0009791">
    <property type="term" value="P:post-embryonic development"/>
    <property type="evidence" value="ECO:0007669"/>
    <property type="project" value="UniProtKB-ARBA"/>
</dbReference>
<evidence type="ECO:0000256" key="6">
    <source>
        <dbReference type="ARBA" id="ARBA00023163"/>
    </source>
</evidence>
<evidence type="ECO:0000256" key="1">
    <source>
        <dbReference type="ARBA" id="ARBA00004123"/>
    </source>
</evidence>
<keyword evidence="2" id="KW-0479">Metal-binding</keyword>
<keyword evidence="5" id="KW-0805">Transcription regulation</keyword>
<feature type="domain" description="BED-type" evidence="10">
    <location>
        <begin position="4"/>
        <end position="55"/>
    </location>
</feature>
<dbReference type="SUPFAM" id="SSF140996">
    <property type="entry name" value="Hermes dimerisation domain"/>
    <property type="match status" value="1"/>
</dbReference>
<dbReference type="AlphaFoldDB" id="A0A8D8VXI1"/>
<dbReference type="SMART" id="SM00614">
    <property type="entry name" value="ZnF_BED"/>
    <property type="match status" value="1"/>
</dbReference>
<dbReference type="Pfam" id="PF02892">
    <property type="entry name" value="zf-BED"/>
    <property type="match status" value="1"/>
</dbReference>
<protein>
    <submittedName>
        <fullName evidence="11">Zinc finger BED domain-containing protein 1</fullName>
    </submittedName>
</protein>
<dbReference type="GO" id="GO:0003677">
    <property type="term" value="F:DNA binding"/>
    <property type="evidence" value="ECO:0007669"/>
    <property type="project" value="InterPro"/>
</dbReference>
<dbReference type="PANTHER" id="PTHR46481">
    <property type="entry name" value="ZINC FINGER BED DOMAIN-CONTAINING PROTEIN 4"/>
    <property type="match status" value="1"/>
</dbReference>
<sequence length="309" mass="35398">MSRIKDSVVWDYFTIVNDTSAKCGLCSNVMKHPKSSTSNLKRHLKSRHPTVNLEARRFPNIREEEEIVDNPDARLPQQPPSQLQLLQQPSQQQQQQPSQQQPRPSGVQQSVRQYFIKPLHANKRKAIDEQLVKMICKEYQPFRIVEETEFVKFVHMLNPGYALPSRKTVSTSLLPVLYEKVHAEVVESLKFAKYVGITTDGWTSITNESFYAITVHYIGKDGQLQAKLLSCERFPPVRHDAMNISEYLKKTFEDWGILNKIVAITTDNASVMIAAVQLLSIRHIKCFAHTLNLIVQNALDTISEVIMKK</sequence>
<feature type="region of interest" description="Disordered" evidence="9">
    <location>
        <begin position="69"/>
        <end position="107"/>
    </location>
</feature>
<evidence type="ECO:0000256" key="5">
    <source>
        <dbReference type="ARBA" id="ARBA00023015"/>
    </source>
</evidence>
<evidence type="ECO:0000259" key="10">
    <source>
        <dbReference type="PROSITE" id="PS50808"/>
    </source>
</evidence>
<dbReference type="PANTHER" id="PTHR46481:SF10">
    <property type="entry name" value="ZINC FINGER BED DOMAIN-CONTAINING PROTEIN 39"/>
    <property type="match status" value="1"/>
</dbReference>
<dbReference type="InterPro" id="IPR052035">
    <property type="entry name" value="ZnF_BED_domain_contain"/>
</dbReference>
<dbReference type="PROSITE" id="PS50808">
    <property type="entry name" value="ZF_BED"/>
    <property type="match status" value="1"/>
</dbReference>
<evidence type="ECO:0000256" key="3">
    <source>
        <dbReference type="ARBA" id="ARBA00022771"/>
    </source>
</evidence>
<evidence type="ECO:0000256" key="7">
    <source>
        <dbReference type="ARBA" id="ARBA00023242"/>
    </source>
</evidence>
<dbReference type="EMBL" id="HBUF01106962">
    <property type="protein sequence ID" value="CAG6639388.1"/>
    <property type="molecule type" value="Transcribed_RNA"/>
</dbReference>
<accession>A0A8D8VXI1</accession>
<evidence type="ECO:0000256" key="8">
    <source>
        <dbReference type="PROSITE-ProRule" id="PRU00027"/>
    </source>
</evidence>
<comment type="subcellular location">
    <subcellularLocation>
        <location evidence="1">Nucleus</location>
    </subcellularLocation>
</comment>
<organism evidence="11">
    <name type="scientific">Cacopsylla melanoneura</name>
    <dbReference type="NCBI Taxonomy" id="428564"/>
    <lineage>
        <taxon>Eukaryota</taxon>
        <taxon>Metazoa</taxon>
        <taxon>Ecdysozoa</taxon>
        <taxon>Arthropoda</taxon>
        <taxon>Hexapoda</taxon>
        <taxon>Insecta</taxon>
        <taxon>Pterygota</taxon>
        <taxon>Neoptera</taxon>
        <taxon>Paraneoptera</taxon>
        <taxon>Hemiptera</taxon>
        <taxon>Sternorrhyncha</taxon>
        <taxon>Psylloidea</taxon>
        <taxon>Psyllidae</taxon>
        <taxon>Psyllinae</taxon>
        <taxon>Cacopsylla</taxon>
    </lineage>
</organism>
<dbReference type="SUPFAM" id="SSF57667">
    <property type="entry name" value="beta-beta-alpha zinc fingers"/>
    <property type="match status" value="1"/>
</dbReference>
<keyword evidence="4" id="KW-0862">Zinc</keyword>
<dbReference type="InterPro" id="IPR036236">
    <property type="entry name" value="Znf_C2H2_sf"/>
</dbReference>
<keyword evidence="3 8" id="KW-0863">Zinc-finger</keyword>
<keyword evidence="6" id="KW-0804">Transcription</keyword>
<dbReference type="GO" id="GO:0005634">
    <property type="term" value="C:nucleus"/>
    <property type="evidence" value="ECO:0007669"/>
    <property type="project" value="UniProtKB-SubCell"/>
</dbReference>
<feature type="compositionally biased region" description="Low complexity" evidence="9">
    <location>
        <begin position="80"/>
        <end position="107"/>
    </location>
</feature>
<name>A0A8D8VXI1_9HEMI</name>
<evidence type="ECO:0000256" key="2">
    <source>
        <dbReference type="ARBA" id="ARBA00022723"/>
    </source>
</evidence>
<dbReference type="InterPro" id="IPR003656">
    <property type="entry name" value="Znf_BED"/>
</dbReference>
<proteinExistence type="predicted"/>
<dbReference type="InterPro" id="IPR012337">
    <property type="entry name" value="RNaseH-like_sf"/>
</dbReference>
<reference evidence="11" key="1">
    <citation type="submission" date="2021-05" db="EMBL/GenBank/DDBJ databases">
        <authorList>
            <person name="Alioto T."/>
            <person name="Alioto T."/>
            <person name="Gomez Garrido J."/>
        </authorList>
    </citation>
    <scope>NUCLEOTIDE SEQUENCE</scope>
</reference>
<keyword evidence="7" id="KW-0539">Nucleus</keyword>
<evidence type="ECO:0000256" key="4">
    <source>
        <dbReference type="ARBA" id="ARBA00022833"/>
    </source>
</evidence>